<dbReference type="SMART" id="SM00220">
    <property type="entry name" value="S_TKc"/>
    <property type="match status" value="1"/>
</dbReference>
<dbReference type="Gene3D" id="1.10.510.10">
    <property type="entry name" value="Transferase(Phosphotransferase) domain 1"/>
    <property type="match status" value="1"/>
</dbReference>
<dbReference type="Ensembl" id="ENSCCRT00020100744.1">
    <property type="protein sequence ID" value="ENSCCRP00020092195.1"/>
    <property type="gene ID" value="ENSCCRG00020041777.1"/>
</dbReference>
<dbReference type="Proteomes" id="UP000694701">
    <property type="component" value="Unplaced"/>
</dbReference>
<feature type="coiled-coil region" evidence="9">
    <location>
        <begin position="290"/>
        <end position="361"/>
    </location>
</feature>
<dbReference type="PANTHER" id="PTHR46538:SF1">
    <property type="entry name" value="NON-SPECIFIC SERINE_THREONINE PROTEIN KINASE"/>
    <property type="match status" value="1"/>
</dbReference>
<dbReference type="SUPFAM" id="SSF56112">
    <property type="entry name" value="Protein kinase-like (PK-like)"/>
    <property type="match status" value="1"/>
</dbReference>
<dbReference type="AlphaFoldDB" id="A0A8C2JA03"/>
<comment type="catalytic activity">
    <reaction evidence="8">
        <text>L-seryl-[protein] + ATP = O-phospho-L-seryl-[protein] + ADP + H(+)</text>
        <dbReference type="Rhea" id="RHEA:17989"/>
        <dbReference type="Rhea" id="RHEA-COMP:9863"/>
        <dbReference type="Rhea" id="RHEA-COMP:11604"/>
        <dbReference type="ChEBI" id="CHEBI:15378"/>
        <dbReference type="ChEBI" id="CHEBI:29999"/>
        <dbReference type="ChEBI" id="CHEBI:30616"/>
        <dbReference type="ChEBI" id="CHEBI:83421"/>
        <dbReference type="ChEBI" id="CHEBI:456216"/>
        <dbReference type="EC" id="2.7.11.1"/>
    </reaction>
</comment>
<dbReference type="PROSITE" id="PS50011">
    <property type="entry name" value="PROTEIN_KINASE_DOM"/>
    <property type="match status" value="1"/>
</dbReference>
<dbReference type="InterPro" id="IPR000719">
    <property type="entry name" value="Prot_kinase_dom"/>
</dbReference>
<sequence>MSFFNFRKIFKLGAEKKKKQYDHVHRDTNPEEIWEIVGELGDGAFGKVFKILIEFCGGGAVDAVMLELERPLTEPQIRVVCKQTLDALQYLHDSKVIHRDLKAGNILLTLDGDVKLADFGVSAKNTKSIQRRDSFIGTPYWMAPEVVMCETSKDRPYDYKADIWSLGVTLIELAQIEPPNHEMNPMRVLLKIAKSDPPTLQQPSKWYTTNSVTDNRPLRELIAEAKAEVTEEIEELKEEEDHEGNLDNKMQKKTLKKTRKFIVDGVEVSVTTSKILTDNDTKSEEMRFLRRQELRELRLLQKEEQRAQQQLSNKLQQQREQIYRRFEQEVTSKKRQYDTEVENMERQQKQTIERLEQEHTERLRDEAKRIKAEQDKELSKFQSVLKNRKKEEQEFLQKQQQDLDSALKKIIQQHKHELATTERDCLNNKHQLLRAREAAMWDLEERHLQEKHQLHKQQLKDQYFMQRHQLLKRHEKEMEQMQRYNQRLIEEMKTKQTQERTRLPKIQRSDAKTRMAMFKKSLRITTTGVTPELERERVKQFAAQEEKRQKNERLHQHQKHENQMRDLQTQCDANVRELQQLQNEKSHLLIEHETQKLKELDEEHSAELKDWRDKLRPRKKVPLTLLQDFLTLNESTTADYETLLCDASSTPPGVSISPVNHY</sequence>
<dbReference type="Gene3D" id="3.30.200.20">
    <property type="entry name" value="Phosphorylase Kinase, domain 1"/>
    <property type="match status" value="1"/>
</dbReference>
<name>A0A8C2JA03_CYPCA</name>
<keyword evidence="6" id="KW-0418">Kinase</keyword>
<evidence type="ECO:0000256" key="2">
    <source>
        <dbReference type="ARBA" id="ARBA00012513"/>
    </source>
</evidence>
<reference evidence="12" key="1">
    <citation type="submission" date="2025-08" db="UniProtKB">
        <authorList>
            <consortium name="Ensembl"/>
        </authorList>
    </citation>
    <scope>IDENTIFICATION</scope>
</reference>
<evidence type="ECO:0000256" key="6">
    <source>
        <dbReference type="ARBA" id="ARBA00022777"/>
    </source>
</evidence>
<dbReference type="InterPro" id="IPR022165">
    <property type="entry name" value="PKK"/>
</dbReference>
<evidence type="ECO:0000259" key="11">
    <source>
        <dbReference type="PROSITE" id="PS50011"/>
    </source>
</evidence>
<evidence type="ECO:0000256" key="9">
    <source>
        <dbReference type="SAM" id="Coils"/>
    </source>
</evidence>
<evidence type="ECO:0000256" key="10">
    <source>
        <dbReference type="SAM" id="MobiDB-lite"/>
    </source>
</evidence>
<dbReference type="GO" id="GO:0004674">
    <property type="term" value="F:protein serine/threonine kinase activity"/>
    <property type="evidence" value="ECO:0007669"/>
    <property type="project" value="UniProtKB-KW"/>
</dbReference>
<comment type="similarity">
    <text evidence="1">Belongs to the protein kinase superfamily. STE Ser/Thr protein kinase family. STE20 subfamily.</text>
</comment>
<dbReference type="Pfam" id="PF00069">
    <property type="entry name" value="Pkinase"/>
    <property type="match status" value="1"/>
</dbReference>
<dbReference type="InterPro" id="IPR008271">
    <property type="entry name" value="Ser/Thr_kinase_AS"/>
</dbReference>
<evidence type="ECO:0000256" key="7">
    <source>
        <dbReference type="ARBA" id="ARBA00047899"/>
    </source>
</evidence>
<accession>A0A8C2JA03</accession>
<organism evidence="12 13">
    <name type="scientific">Cyprinus carpio</name>
    <name type="common">Common carp</name>
    <dbReference type="NCBI Taxonomy" id="7962"/>
    <lineage>
        <taxon>Eukaryota</taxon>
        <taxon>Metazoa</taxon>
        <taxon>Chordata</taxon>
        <taxon>Craniata</taxon>
        <taxon>Vertebrata</taxon>
        <taxon>Euteleostomi</taxon>
        <taxon>Actinopterygii</taxon>
        <taxon>Neopterygii</taxon>
        <taxon>Teleostei</taxon>
        <taxon>Ostariophysi</taxon>
        <taxon>Cypriniformes</taxon>
        <taxon>Cyprinidae</taxon>
        <taxon>Cyprininae</taxon>
        <taxon>Cyprinus</taxon>
    </lineage>
</organism>
<dbReference type="InterPro" id="IPR051585">
    <property type="entry name" value="STE20_Ser/Thr_Kinases"/>
</dbReference>
<feature type="region of interest" description="Disordered" evidence="10">
    <location>
        <begin position="542"/>
        <end position="561"/>
    </location>
</feature>
<comment type="catalytic activity">
    <reaction evidence="7">
        <text>L-threonyl-[protein] + ATP = O-phospho-L-threonyl-[protein] + ADP + H(+)</text>
        <dbReference type="Rhea" id="RHEA:46608"/>
        <dbReference type="Rhea" id="RHEA-COMP:11060"/>
        <dbReference type="Rhea" id="RHEA-COMP:11605"/>
        <dbReference type="ChEBI" id="CHEBI:15378"/>
        <dbReference type="ChEBI" id="CHEBI:30013"/>
        <dbReference type="ChEBI" id="CHEBI:30616"/>
        <dbReference type="ChEBI" id="CHEBI:61977"/>
        <dbReference type="ChEBI" id="CHEBI:456216"/>
        <dbReference type="EC" id="2.7.11.1"/>
    </reaction>
</comment>
<keyword evidence="3" id="KW-0723">Serine/threonine-protein kinase</keyword>
<evidence type="ECO:0000256" key="1">
    <source>
        <dbReference type="ARBA" id="ARBA00008874"/>
    </source>
</evidence>
<evidence type="ECO:0000256" key="8">
    <source>
        <dbReference type="ARBA" id="ARBA00048679"/>
    </source>
</evidence>
<evidence type="ECO:0000256" key="3">
    <source>
        <dbReference type="ARBA" id="ARBA00022527"/>
    </source>
</evidence>
<evidence type="ECO:0000313" key="13">
    <source>
        <dbReference type="Proteomes" id="UP000694701"/>
    </source>
</evidence>
<evidence type="ECO:0000256" key="5">
    <source>
        <dbReference type="ARBA" id="ARBA00022679"/>
    </source>
</evidence>
<evidence type="ECO:0000256" key="4">
    <source>
        <dbReference type="ARBA" id="ARBA00022553"/>
    </source>
</evidence>
<proteinExistence type="inferred from homology"/>
<protein>
    <recommendedName>
        <fullName evidence="2">non-specific serine/threonine protein kinase</fullName>
        <ecNumber evidence="2">2.7.11.1</ecNumber>
    </recommendedName>
</protein>
<dbReference type="PROSITE" id="PS00108">
    <property type="entry name" value="PROTEIN_KINASE_ST"/>
    <property type="match status" value="1"/>
</dbReference>
<keyword evidence="5" id="KW-0808">Transferase</keyword>
<dbReference type="Pfam" id="PF12474">
    <property type="entry name" value="PKK"/>
    <property type="match status" value="2"/>
</dbReference>
<evidence type="ECO:0000313" key="12">
    <source>
        <dbReference type="Ensembl" id="ENSCCRP00020092195.1"/>
    </source>
</evidence>
<dbReference type="PANTHER" id="PTHR46538">
    <property type="entry name" value="PROTEIN KINASE DOMAIN-CONTAINING PROTEIN"/>
    <property type="match status" value="1"/>
</dbReference>
<dbReference type="FunFam" id="1.10.510.10:FF:001298">
    <property type="entry name" value="STE20-like kinase"/>
    <property type="match status" value="1"/>
</dbReference>
<keyword evidence="9" id="KW-0175">Coiled coil</keyword>
<feature type="coiled-coil region" evidence="9">
    <location>
        <begin position="219"/>
        <end position="246"/>
    </location>
</feature>
<dbReference type="GO" id="GO:0005524">
    <property type="term" value="F:ATP binding"/>
    <property type="evidence" value="ECO:0007669"/>
    <property type="project" value="InterPro"/>
</dbReference>
<feature type="domain" description="Protein kinase" evidence="11">
    <location>
        <begin position="1"/>
        <end position="299"/>
    </location>
</feature>
<dbReference type="EC" id="2.7.11.1" evidence="2"/>
<feature type="coiled-coil region" evidence="9">
    <location>
        <begin position="467"/>
        <end position="498"/>
    </location>
</feature>
<dbReference type="InterPro" id="IPR011009">
    <property type="entry name" value="Kinase-like_dom_sf"/>
</dbReference>
<keyword evidence="4" id="KW-0597">Phosphoprotein</keyword>